<keyword evidence="6" id="KW-0472">Membrane</keyword>
<dbReference type="InterPro" id="IPR026015">
    <property type="entry name" value="ATP_synth_OSCP/delta_N_sf"/>
</dbReference>
<reference evidence="9" key="1">
    <citation type="submission" date="2015-02" db="EMBL/GenBank/DDBJ databases">
        <title>A transcriptome of Wollemia nobilis - a relic of Gondwana.</title>
        <authorList>
            <person name="Chia J.Y."/>
            <person name="Leong Y.S."/>
            <person name="Abdul Karim S."/>
            <person name="Wan Azmi N."/>
            <person name="Hercus R."/>
            <person name="Croft L."/>
        </authorList>
    </citation>
    <scope>NUCLEOTIDE SEQUENCE</scope>
    <source>
        <strain evidence="9">MaeBrown</strain>
        <tissue evidence="9">Leaf</tissue>
    </source>
</reference>
<dbReference type="PANTHER" id="PTHR11910">
    <property type="entry name" value="ATP SYNTHASE DELTA CHAIN"/>
    <property type="match status" value="1"/>
</dbReference>
<dbReference type="HAMAP" id="MF_01416">
    <property type="entry name" value="ATP_synth_delta_bact"/>
    <property type="match status" value="1"/>
</dbReference>
<keyword evidence="7" id="KW-0066">ATP synthesis</keyword>
<comment type="similarity">
    <text evidence="2">Belongs to the ATPase delta chain family.</text>
</comment>
<dbReference type="PRINTS" id="PR00125">
    <property type="entry name" value="ATPASEDELTA"/>
</dbReference>
<evidence type="ECO:0000256" key="7">
    <source>
        <dbReference type="ARBA" id="ARBA00023310"/>
    </source>
</evidence>
<protein>
    <submittedName>
        <fullName evidence="9">TSA: Wollemia nobilis Ref_Wollemi_Transcript_26877_1061 transcribed RNA sequence</fullName>
    </submittedName>
</protein>
<dbReference type="AlphaFoldDB" id="A0A0C9RPZ1"/>
<dbReference type="Gene3D" id="1.10.520.20">
    <property type="entry name" value="N-terminal domain of the delta subunit of the F1F0-ATP synthase"/>
    <property type="match status" value="1"/>
</dbReference>
<sequence>METLSRSVSALSLHSTPVTRRLQSHETVQQLPIAPAHVAGGSRSSSPFAHAHCSISKAGPGIAVRSSSSHDGVRVTQARAISHRKRPVTVMRDSAAGGYAAALLEIGQANNMLEVINRDMEKFSHLLKNQEVYDFLINPIVENDKKKSILKAIADDAKFHTHTLCFLNLLVDKQRMDIVKNIVKEFGSIYNELTDTQVAIVSSALKLENHQLSQIAKRIQSLTGAKNVKLRNVIDPALVAGFVVRFGKNASRMIDMSLKDQFEKLSIQFDSAWKEAAF</sequence>
<name>A0A0C9RPZ1_9CONI</name>
<comment type="subcellular location">
    <subcellularLocation>
        <location evidence="1">Membrane</location>
    </subcellularLocation>
</comment>
<feature type="compositionally biased region" description="Polar residues" evidence="8">
    <location>
        <begin position="1"/>
        <end position="18"/>
    </location>
</feature>
<dbReference type="GO" id="GO:0016020">
    <property type="term" value="C:membrane"/>
    <property type="evidence" value="ECO:0007669"/>
    <property type="project" value="UniProtKB-SubCell"/>
</dbReference>
<evidence type="ECO:0000256" key="2">
    <source>
        <dbReference type="ARBA" id="ARBA00007046"/>
    </source>
</evidence>
<dbReference type="SUPFAM" id="SSF47928">
    <property type="entry name" value="N-terminal domain of the delta subunit of the F1F0-ATP synthase"/>
    <property type="match status" value="1"/>
</dbReference>
<dbReference type="NCBIfam" id="TIGR01145">
    <property type="entry name" value="ATP_synt_delta"/>
    <property type="match status" value="1"/>
</dbReference>
<keyword evidence="5" id="KW-0406">Ion transport</keyword>
<dbReference type="PROSITE" id="PS00389">
    <property type="entry name" value="ATPASE_DELTA"/>
    <property type="match status" value="1"/>
</dbReference>
<dbReference type="InterPro" id="IPR020781">
    <property type="entry name" value="ATPase_OSCP/d_CS"/>
</dbReference>
<proteinExistence type="inferred from homology"/>
<dbReference type="GO" id="GO:0046933">
    <property type="term" value="F:proton-transporting ATP synthase activity, rotational mechanism"/>
    <property type="evidence" value="ECO:0007669"/>
    <property type="project" value="InterPro"/>
</dbReference>
<feature type="region of interest" description="Disordered" evidence="8">
    <location>
        <begin position="1"/>
        <end position="24"/>
    </location>
</feature>
<dbReference type="InterPro" id="IPR000711">
    <property type="entry name" value="ATPase_OSCP/dsu"/>
</dbReference>
<evidence type="ECO:0000256" key="3">
    <source>
        <dbReference type="ARBA" id="ARBA00022448"/>
    </source>
</evidence>
<evidence type="ECO:0000256" key="1">
    <source>
        <dbReference type="ARBA" id="ARBA00004370"/>
    </source>
</evidence>
<dbReference type="EMBL" id="GCHU01026676">
    <property type="protein sequence ID" value="JAG85489.1"/>
    <property type="molecule type" value="Transcribed_RNA"/>
</dbReference>
<keyword evidence="3" id="KW-0813">Transport</keyword>
<keyword evidence="4" id="KW-0375">Hydrogen ion transport</keyword>
<organism evidence="9">
    <name type="scientific">Wollemia nobilis</name>
    <dbReference type="NCBI Taxonomy" id="56998"/>
    <lineage>
        <taxon>Eukaryota</taxon>
        <taxon>Viridiplantae</taxon>
        <taxon>Streptophyta</taxon>
        <taxon>Embryophyta</taxon>
        <taxon>Tracheophyta</taxon>
        <taxon>Spermatophyta</taxon>
        <taxon>Pinopsida</taxon>
        <taxon>Pinidae</taxon>
        <taxon>Conifers II</taxon>
        <taxon>Araucariales</taxon>
        <taxon>Araucariaceae</taxon>
        <taxon>Wollemia</taxon>
    </lineage>
</organism>
<accession>A0A0C9RPZ1</accession>
<dbReference type="Pfam" id="PF00213">
    <property type="entry name" value="OSCP"/>
    <property type="match status" value="1"/>
</dbReference>
<evidence type="ECO:0000256" key="5">
    <source>
        <dbReference type="ARBA" id="ARBA00023065"/>
    </source>
</evidence>
<evidence type="ECO:0000256" key="4">
    <source>
        <dbReference type="ARBA" id="ARBA00022781"/>
    </source>
</evidence>
<evidence type="ECO:0000256" key="6">
    <source>
        <dbReference type="ARBA" id="ARBA00023136"/>
    </source>
</evidence>
<evidence type="ECO:0000256" key="8">
    <source>
        <dbReference type="SAM" id="MobiDB-lite"/>
    </source>
</evidence>
<evidence type="ECO:0000313" key="9">
    <source>
        <dbReference type="EMBL" id="JAG85489.1"/>
    </source>
</evidence>